<reference evidence="2 3" key="1">
    <citation type="journal article" date="2018" name="Sci. Rep.">
        <title>Genome sequence of the cauliflower mushroom Sparassis crispa (Hanabiratake) and its association with beneficial usage.</title>
        <authorList>
            <person name="Kiyama R."/>
            <person name="Furutani Y."/>
            <person name="Kawaguchi K."/>
            <person name="Nakanishi T."/>
        </authorList>
    </citation>
    <scope>NUCLEOTIDE SEQUENCE [LARGE SCALE GENOMIC DNA]</scope>
</reference>
<organism evidence="2 3">
    <name type="scientific">Sparassis crispa</name>
    <dbReference type="NCBI Taxonomy" id="139825"/>
    <lineage>
        <taxon>Eukaryota</taxon>
        <taxon>Fungi</taxon>
        <taxon>Dikarya</taxon>
        <taxon>Basidiomycota</taxon>
        <taxon>Agaricomycotina</taxon>
        <taxon>Agaricomycetes</taxon>
        <taxon>Polyporales</taxon>
        <taxon>Sparassidaceae</taxon>
        <taxon>Sparassis</taxon>
    </lineage>
</organism>
<accession>A0A401GKK2</accession>
<keyword evidence="3" id="KW-1185">Reference proteome</keyword>
<name>A0A401GKK2_9APHY</name>
<dbReference type="GO" id="GO:0008081">
    <property type="term" value="F:phosphoric diester hydrolase activity"/>
    <property type="evidence" value="ECO:0007669"/>
    <property type="project" value="InterPro"/>
</dbReference>
<dbReference type="InterPro" id="IPR000909">
    <property type="entry name" value="PLipase_C_PInositol-sp_X_dom"/>
</dbReference>
<feature type="domain" description="Phosphatidylinositol-specific phospholipase C X" evidence="1">
    <location>
        <begin position="120"/>
        <end position="265"/>
    </location>
</feature>
<dbReference type="AlphaFoldDB" id="A0A401GKK2"/>
<dbReference type="InterPro" id="IPR017946">
    <property type="entry name" value="PLC-like_Pdiesterase_TIM-brl"/>
</dbReference>
<dbReference type="SMART" id="SM00148">
    <property type="entry name" value="PLCXc"/>
    <property type="match status" value="1"/>
</dbReference>
<protein>
    <recommendedName>
        <fullName evidence="1">Phosphatidylinositol-specific phospholipase C X domain-containing protein</fullName>
    </recommendedName>
</protein>
<dbReference type="Gene3D" id="3.20.20.190">
    <property type="entry name" value="Phosphatidylinositol (PI) phosphodiesterase"/>
    <property type="match status" value="1"/>
</dbReference>
<dbReference type="PANTHER" id="PTHR13593:SF148">
    <property type="entry name" value="PHOSPHATIDYLINOSITOL-SPECIFIC PHOSPHOLIPASE C X DOMAIN-CONTAINING PROTEIN"/>
    <property type="match status" value="1"/>
</dbReference>
<evidence type="ECO:0000259" key="1">
    <source>
        <dbReference type="SMART" id="SM00148"/>
    </source>
</evidence>
<dbReference type="Proteomes" id="UP000287166">
    <property type="component" value="Unassembled WGS sequence"/>
</dbReference>
<dbReference type="RefSeq" id="XP_027613608.1">
    <property type="nucleotide sequence ID" value="XM_027757807.1"/>
</dbReference>
<evidence type="ECO:0000313" key="2">
    <source>
        <dbReference type="EMBL" id="GBE82695.1"/>
    </source>
</evidence>
<comment type="caution">
    <text evidence="2">The sequence shown here is derived from an EMBL/GenBank/DDBJ whole genome shotgun (WGS) entry which is preliminary data.</text>
</comment>
<evidence type="ECO:0000313" key="3">
    <source>
        <dbReference type="Proteomes" id="UP000287166"/>
    </source>
</evidence>
<dbReference type="PROSITE" id="PS50007">
    <property type="entry name" value="PIPLC_X_DOMAIN"/>
    <property type="match status" value="1"/>
</dbReference>
<dbReference type="SUPFAM" id="SSF51695">
    <property type="entry name" value="PLC-like phosphodiesterases"/>
    <property type="match status" value="1"/>
</dbReference>
<sequence>MKRISLVNHTTDVLVWGSCDLVEHEILSPSVSTSISLSKFHTSVTIAVVSASANVDKEWAVPAKAFTIRLPLSLGASWKAVEVEKGCPWRIYQSRVSKKHHRLLILPRRDMSTFLAEMPDSLPLSSLLLPGTHDTMAFYGWPISQCQSLTTPLAVQLQFGIRVLDIRLAVIENRLISYHGAYPERAPFQEILATVHAFLTASTTCHETIVMSIKQEDFMKTSIVLFSQLVRDEILHGPGGRDMWFFENRIPHLGEVRGKVVLFSRFGGDGSDWEGGLEGLGIHPTAWPDSSKWGFTWQCKDTLVRTHDWYNIPSFLSIPEKTELSTQILQPDDPPFPTLSISYFSASSFPLAFPPTIAQGFGWPRFGLGVEGVNTRVGKWLLDLFGGNVRNTDKEGSAGDEVRIRGWTLMDFFKDPGDNALVPLLVECNFRGRKEGEEGWL</sequence>
<dbReference type="InterPro" id="IPR051057">
    <property type="entry name" value="PI-PLC_domain"/>
</dbReference>
<dbReference type="GO" id="GO:0006629">
    <property type="term" value="P:lipid metabolic process"/>
    <property type="evidence" value="ECO:0007669"/>
    <property type="project" value="InterPro"/>
</dbReference>
<dbReference type="EMBL" id="BFAD01000004">
    <property type="protein sequence ID" value="GBE82695.1"/>
    <property type="molecule type" value="Genomic_DNA"/>
</dbReference>
<proteinExistence type="predicted"/>
<gene>
    <name evidence="2" type="ORF">SCP_0410800</name>
</gene>
<dbReference type="Pfam" id="PF00388">
    <property type="entry name" value="PI-PLC-X"/>
    <property type="match status" value="1"/>
</dbReference>
<dbReference type="GeneID" id="38779612"/>
<dbReference type="OrthoDB" id="1046782at2759"/>
<dbReference type="InParanoid" id="A0A401GKK2"/>
<dbReference type="STRING" id="139825.A0A401GKK2"/>
<dbReference type="PANTHER" id="PTHR13593">
    <property type="match status" value="1"/>
</dbReference>